<dbReference type="FunFam" id="3.40.50.880:FF:000015">
    <property type="entry name" value="Protein DJ-1 homolog C"/>
    <property type="match status" value="1"/>
</dbReference>
<evidence type="ECO:0000259" key="2">
    <source>
        <dbReference type="Pfam" id="PF01965"/>
    </source>
</evidence>
<protein>
    <submittedName>
        <fullName evidence="3">Thiazole biosynthesis protein ThiJ</fullName>
    </submittedName>
</protein>
<dbReference type="GO" id="GO:0005737">
    <property type="term" value="C:cytoplasm"/>
    <property type="evidence" value="ECO:0007669"/>
    <property type="project" value="TreeGrafter"/>
</dbReference>
<dbReference type="PANTHER" id="PTHR48094">
    <property type="entry name" value="PROTEIN/NUCLEIC ACID DEGLYCASE DJ-1-RELATED"/>
    <property type="match status" value="1"/>
</dbReference>
<sequence>MKKVCIFLANGFEEVEALTVVDLLKRASLDVVMVSIQDELQVTGAHKIQVVADSLFEKIEYKDVDMLILPGGMPGTNHLANHDKLINLLIEHNNKQKWIAAICAAPSVLGMNGILSGRAASCYPGFEDKLVGADVKIDNVVVSENIITSRGLGTAIEFGLKIIEILVNKSKANEIKEAIIYKNN</sequence>
<proteinExistence type="predicted"/>
<dbReference type="RefSeq" id="WP_271714945.1">
    <property type="nucleotide sequence ID" value="NZ_AP024169.1"/>
</dbReference>
<dbReference type="AlphaFoldDB" id="A0A7R7ID54"/>
<reference evidence="3 4" key="1">
    <citation type="submission" date="2020-11" db="EMBL/GenBank/DDBJ databases">
        <title>Draft genome sequencing of a Lachnospiraceae strain isolated from anoxic soil subjected to BSD treatment.</title>
        <authorList>
            <person name="Uek A."/>
            <person name="Tonouchi A."/>
        </authorList>
    </citation>
    <scope>NUCLEOTIDE SEQUENCE [LARGE SCALE GENOMIC DNA]</scope>
    <source>
        <strain evidence="3 4">TB5</strain>
    </source>
</reference>
<dbReference type="SUPFAM" id="SSF52317">
    <property type="entry name" value="Class I glutamine amidotransferase-like"/>
    <property type="match status" value="1"/>
</dbReference>
<evidence type="ECO:0000313" key="3">
    <source>
        <dbReference type="EMBL" id="BCN29678.1"/>
    </source>
</evidence>
<evidence type="ECO:0000313" key="4">
    <source>
        <dbReference type="Proteomes" id="UP000595897"/>
    </source>
</evidence>
<dbReference type="InterPro" id="IPR050325">
    <property type="entry name" value="Prot/Nucl_acid_deglycase"/>
</dbReference>
<dbReference type="InterPro" id="IPR006287">
    <property type="entry name" value="DJ-1"/>
</dbReference>
<dbReference type="Pfam" id="PF01965">
    <property type="entry name" value="DJ-1_PfpI"/>
    <property type="match status" value="1"/>
</dbReference>
<dbReference type="InterPro" id="IPR029062">
    <property type="entry name" value="Class_I_gatase-like"/>
</dbReference>
<dbReference type="KEGG" id="ahb:bsdtb5_09730"/>
<dbReference type="Proteomes" id="UP000595897">
    <property type="component" value="Chromosome"/>
</dbReference>
<keyword evidence="1" id="KW-0677">Repeat</keyword>
<dbReference type="Gene3D" id="3.40.50.880">
    <property type="match status" value="1"/>
</dbReference>
<evidence type="ECO:0000256" key="1">
    <source>
        <dbReference type="ARBA" id="ARBA00022737"/>
    </source>
</evidence>
<feature type="domain" description="DJ-1/PfpI" evidence="2">
    <location>
        <begin position="2"/>
        <end position="164"/>
    </location>
</feature>
<dbReference type="NCBIfam" id="TIGR01383">
    <property type="entry name" value="not_thiJ"/>
    <property type="match status" value="1"/>
</dbReference>
<dbReference type="CDD" id="cd03135">
    <property type="entry name" value="GATase1_DJ-1"/>
    <property type="match status" value="1"/>
</dbReference>
<name>A0A7R7ID54_9FIRM</name>
<dbReference type="InterPro" id="IPR002818">
    <property type="entry name" value="DJ-1/PfpI"/>
</dbReference>
<dbReference type="EMBL" id="AP024169">
    <property type="protein sequence ID" value="BCN29678.1"/>
    <property type="molecule type" value="Genomic_DNA"/>
</dbReference>
<accession>A0A7R7ID54</accession>
<organism evidence="3 4">
    <name type="scientific">Anaeromicropila herbilytica</name>
    <dbReference type="NCBI Taxonomy" id="2785025"/>
    <lineage>
        <taxon>Bacteria</taxon>
        <taxon>Bacillati</taxon>
        <taxon>Bacillota</taxon>
        <taxon>Clostridia</taxon>
        <taxon>Lachnospirales</taxon>
        <taxon>Lachnospiraceae</taxon>
        <taxon>Anaeromicropila</taxon>
    </lineage>
</organism>
<gene>
    <name evidence="3" type="ORF">bsdtb5_09730</name>
</gene>
<dbReference type="PANTHER" id="PTHR48094:SF12">
    <property type="entry name" value="PARKINSON DISEASE PROTEIN 7 HOMOLOG"/>
    <property type="match status" value="1"/>
</dbReference>
<keyword evidence="4" id="KW-1185">Reference proteome</keyword>